<name>A0AAI9SX47_9ASCO</name>
<proteinExistence type="predicted"/>
<protein>
    <submittedName>
        <fullName evidence="2">Uncharacterized protein</fullName>
    </submittedName>
</protein>
<feature type="region of interest" description="Disordered" evidence="1">
    <location>
        <begin position="87"/>
        <end position="114"/>
    </location>
</feature>
<dbReference type="RefSeq" id="XP_049180086.1">
    <property type="nucleotide sequence ID" value="XM_049324134.1"/>
</dbReference>
<keyword evidence="3" id="KW-1185">Reference proteome</keyword>
<feature type="region of interest" description="Disordered" evidence="1">
    <location>
        <begin position="1"/>
        <end position="64"/>
    </location>
</feature>
<reference evidence="2" key="1">
    <citation type="journal article" date="2022" name="DNA Res.">
        <title>Genome analysis of five recently described species of the CUG-Ser clade uncovers Candida theae as a new hybrid lineage with pathogenic potential in the Candida parapsilosis species complex.</title>
        <authorList>
            <person name="Mixao V."/>
            <person name="Del Olmo V."/>
            <person name="Hegedusova E."/>
            <person name="Saus E."/>
            <person name="Pryszcz L."/>
            <person name="Cillingova A."/>
            <person name="Nosek J."/>
            <person name="Gabaldon T."/>
        </authorList>
    </citation>
    <scope>NUCLEOTIDE SEQUENCE</scope>
    <source>
        <strain evidence="2">CBS 10844</strain>
    </source>
</reference>
<evidence type="ECO:0000313" key="2">
    <source>
        <dbReference type="EMBL" id="KAI3404341.2"/>
    </source>
</evidence>
<sequence length="114" mass="13095">MSVANDNSLKSRSRSPVASRSPRKYRSRSPDTTPYRQIQQDINTIERSASMKPYGRAEYKTTEPDMIERGRTRSREDRQMYMNENGTEISLMGFKTGSKHKSPAKDRQSGQTES</sequence>
<accession>A0AAI9SX47</accession>
<dbReference type="EMBL" id="JAHUZD010000104">
    <property type="protein sequence ID" value="KAI3404341.2"/>
    <property type="molecule type" value="Genomic_DNA"/>
</dbReference>
<evidence type="ECO:0000313" key="3">
    <source>
        <dbReference type="Proteomes" id="UP001202479"/>
    </source>
</evidence>
<feature type="compositionally biased region" description="Polar residues" evidence="1">
    <location>
        <begin position="1"/>
        <end position="10"/>
    </location>
</feature>
<dbReference type="GeneID" id="73380478"/>
<gene>
    <name evidence="2" type="ORF">KGF56_002861</name>
</gene>
<dbReference type="Proteomes" id="UP001202479">
    <property type="component" value="Unassembled WGS sequence"/>
</dbReference>
<dbReference type="AlphaFoldDB" id="A0AAI9SX47"/>
<comment type="caution">
    <text evidence="2">The sequence shown here is derived from an EMBL/GenBank/DDBJ whole genome shotgun (WGS) entry which is preliminary data.</text>
</comment>
<feature type="compositionally biased region" description="Polar residues" evidence="1">
    <location>
        <begin position="31"/>
        <end position="47"/>
    </location>
</feature>
<organism evidence="2 3">
    <name type="scientific">Candida oxycetoniae</name>
    <dbReference type="NCBI Taxonomy" id="497107"/>
    <lineage>
        <taxon>Eukaryota</taxon>
        <taxon>Fungi</taxon>
        <taxon>Dikarya</taxon>
        <taxon>Ascomycota</taxon>
        <taxon>Saccharomycotina</taxon>
        <taxon>Pichiomycetes</taxon>
        <taxon>Debaryomycetaceae</taxon>
        <taxon>Candida/Lodderomyces clade</taxon>
        <taxon>Candida</taxon>
    </lineage>
</organism>
<evidence type="ECO:0000256" key="1">
    <source>
        <dbReference type="SAM" id="MobiDB-lite"/>
    </source>
</evidence>
<feature type="compositionally biased region" description="Basic and acidic residues" evidence="1">
    <location>
        <begin position="55"/>
        <end position="64"/>
    </location>
</feature>